<reference evidence="7" key="2">
    <citation type="submission" date="2020-08" db="EMBL/GenBank/DDBJ databases">
        <authorList>
            <person name="Lai Q."/>
        </authorList>
    </citation>
    <scope>NUCLEOTIDE SEQUENCE</scope>
    <source>
        <strain evidence="7">S27-2</strain>
    </source>
</reference>
<protein>
    <recommendedName>
        <fullName evidence="6">LPS-assembly lipoprotein LptE</fullName>
    </recommendedName>
</protein>
<dbReference type="GO" id="GO:0015920">
    <property type="term" value="P:lipopolysaccharide transport"/>
    <property type="evidence" value="ECO:0007669"/>
    <property type="project" value="TreeGrafter"/>
</dbReference>
<evidence type="ECO:0000256" key="4">
    <source>
        <dbReference type="ARBA" id="ARBA00023237"/>
    </source>
</evidence>
<dbReference type="GO" id="GO:0001530">
    <property type="term" value="F:lipopolysaccharide binding"/>
    <property type="evidence" value="ECO:0007669"/>
    <property type="project" value="TreeGrafter"/>
</dbReference>
<keyword evidence="8" id="KW-1185">Reference proteome</keyword>
<comment type="similarity">
    <text evidence="6">Belongs to the LptE lipoprotein family.</text>
</comment>
<keyword evidence="5 6" id="KW-0449">Lipoprotein</keyword>
<comment type="subunit">
    <text evidence="6">Component of the lipopolysaccharide transport and assembly complex. Interacts with LptD.</text>
</comment>
<comment type="caution">
    <text evidence="7">The sequence shown here is derived from an EMBL/GenBank/DDBJ whole genome shotgun (WGS) entry which is preliminary data.</text>
</comment>
<keyword evidence="4 6" id="KW-0998">Cell outer membrane</keyword>
<dbReference type="GO" id="GO:0043165">
    <property type="term" value="P:Gram-negative-bacterium-type cell outer membrane assembly"/>
    <property type="evidence" value="ECO:0007669"/>
    <property type="project" value="UniProtKB-UniRule"/>
</dbReference>
<keyword evidence="1 6" id="KW-0732">Signal</keyword>
<accession>A0A8J6LVG7</accession>
<evidence type="ECO:0000256" key="5">
    <source>
        <dbReference type="ARBA" id="ARBA00023288"/>
    </source>
</evidence>
<gene>
    <name evidence="6" type="primary">lptE</name>
    <name evidence="7" type="ORF">H8B19_01630</name>
</gene>
<dbReference type="HAMAP" id="MF_01186">
    <property type="entry name" value="LPS_assembly_LptE"/>
    <property type="match status" value="1"/>
</dbReference>
<dbReference type="Gene3D" id="3.30.160.150">
    <property type="entry name" value="Lipoprotein like domain"/>
    <property type="match status" value="1"/>
</dbReference>
<evidence type="ECO:0000313" key="7">
    <source>
        <dbReference type="EMBL" id="MBC3764559.1"/>
    </source>
</evidence>
<comment type="function">
    <text evidence="6">Together with LptD, is involved in the assembly of lipopolysaccharide (LPS) at the surface of the outer membrane. Required for the proper assembly of LptD. Binds LPS and may serve as the LPS recognition site at the outer membrane.</text>
</comment>
<evidence type="ECO:0000256" key="6">
    <source>
        <dbReference type="HAMAP-Rule" id="MF_01186"/>
    </source>
</evidence>
<organism evidence="7 8">
    <name type="scientific">Neptunicella marina</name>
    <dbReference type="NCBI Taxonomy" id="2125989"/>
    <lineage>
        <taxon>Bacteria</taxon>
        <taxon>Pseudomonadati</taxon>
        <taxon>Pseudomonadota</taxon>
        <taxon>Gammaproteobacteria</taxon>
        <taxon>Alteromonadales</taxon>
        <taxon>Alteromonadaceae</taxon>
        <taxon>Neptunicella</taxon>
    </lineage>
</organism>
<evidence type="ECO:0000256" key="3">
    <source>
        <dbReference type="ARBA" id="ARBA00023139"/>
    </source>
</evidence>
<evidence type="ECO:0000313" key="8">
    <source>
        <dbReference type="Proteomes" id="UP000601768"/>
    </source>
</evidence>
<dbReference type="AlphaFoldDB" id="A0A8J6LVG7"/>
<dbReference type="GO" id="GO:1990351">
    <property type="term" value="C:transporter complex"/>
    <property type="evidence" value="ECO:0007669"/>
    <property type="project" value="TreeGrafter"/>
</dbReference>
<dbReference type="RefSeq" id="WP_186505026.1">
    <property type="nucleotide sequence ID" value="NZ_JACNEP010000001.1"/>
</dbReference>
<evidence type="ECO:0000256" key="2">
    <source>
        <dbReference type="ARBA" id="ARBA00023136"/>
    </source>
</evidence>
<reference evidence="7" key="1">
    <citation type="journal article" date="2018" name="Int. J. Syst. Evol. Microbiol.">
        <title>Neptunicella marina gen. nov., sp. nov., isolated from surface seawater.</title>
        <authorList>
            <person name="Liu X."/>
            <person name="Lai Q."/>
            <person name="Du Y."/>
            <person name="Zhang X."/>
            <person name="Liu Z."/>
            <person name="Sun F."/>
            <person name="Shao Z."/>
        </authorList>
    </citation>
    <scope>NUCLEOTIDE SEQUENCE</scope>
    <source>
        <strain evidence="7">S27-2</strain>
    </source>
</reference>
<keyword evidence="3 6" id="KW-0564">Palmitate</keyword>
<dbReference type="PROSITE" id="PS51257">
    <property type="entry name" value="PROKAR_LIPOPROTEIN"/>
    <property type="match status" value="1"/>
</dbReference>
<proteinExistence type="inferred from homology"/>
<keyword evidence="2 6" id="KW-0472">Membrane</keyword>
<comment type="subcellular location">
    <subcellularLocation>
        <location evidence="6">Cell outer membrane</location>
        <topology evidence="6">Lipid-anchor</topology>
    </subcellularLocation>
</comment>
<evidence type="ECO:0000256" key="1">
    <source>
        <dbReference type="ARBA" id="ARBA00022729"/>
    </source>
</evidence>
<dbReference type="PANTHER" id="PTHR38098:SF1">
    <property type="entry name" value="LPS-ASSEMBLY LIPOPROTEIN LPTE"/>
    <property type="match status" value="1"/>
</dbReference>
<sequence length="165" mass="18767">MKHLSLLLICSLSLMLTGCGFKLRGSNSLPPQMQQIQLQATSDYDALYQVVKTRLQNHQVTVSTDSLASVPTIRLVKDELERRLLSLFTSGQVAEYELVYTVNYLLMLPDQEAQAIQFDIVREYQDDPNAVLAKSRELDLILKEMRTQAADKIIRQLANPNEITR</sequence>
<dbReference type="GO" id="GO:0009279">
    <property type="term" value="C:cell outer membrane"/>
    <property type="evidence" value="ECO:0007669"/>
    <property type="project" value="UniProtKB-SubCell"/>
</dbReference>
<dbReference type="Pfam" id="PF04390">
    <property type="entry name" value="LptE"/>
    <property type="match status" value="1"/>
</dbReference>
<dbReference type="Proteomes" id="UP000601768">
    <property type="component" value="Unassembled WGS sequence"/>
</dbReference>
<dbReference type="PANTHER" id="PTHR38098">
    <property type="entry name" value="LPS-ASSEMBLY LIPOPROTEIN LPTE"/>
    <property type="match status" value="1"/>
</dbReference>
<dbReference type="EMBL" id="JACNEP010000001">
    <property type="protein sequence ID" value="MBC3764559.1"/>
    <property type="molecule type" value="Genomic_DNA"/>
</dbReference>
<name>A0A8J6LVG7_9ALTE</name>
<dbReference type="InterPro" id="IPR007485">
    <property type="entry name" value="LPS_assembly_LptE"/>
</dbReference>